<evidence type="ECO:0000256" key="3">
    <source>
        <dbReference type="SAM" id="SignalP"/>
    </source>
</evidence>
<keyword evidence="3" id="KW-0732">Signal</keyword>
<evidence type="ECO:0000313" key="5">
    <source>
        <dbReference type="Ensembl" id="ENSPMAP00000005154.1"/>
    </source>
</evidence>
<feature type="domain" description="Fibronectin type-III" evidence="4">
    <location>
        <begin position="128"/>
        <end position="243"/>
    </location>
</feature>
<dbReference type="PANTHER" id="PTHR44170:SF29">
    <property type="entry name" value="NEOGENIN"/>
    <property type="match status" value="1"/>
</dbReference>
<dbReference type="CDD" id="cd00063">
    <property type="entry name" value="FN3"/>
    <property type="match status" value="3"/>
</dbReference>
<organism evidence="5">
    <name type="scientific">Petromyzon marinus</name>
    <name type="common">Sea lamprey</name>
    <dbReference type="NCBI Taxonomy" id="7757"/>
    <lineage>
        <taxon>Eukaryota</taxon>
        <taxon>Metazoa</taxon>
        <taxon>Chordata</taxon>
        <taxon>Craniata</taxon>
        <taxon>Vertebrata</taxon>
        <taxon>Cyclostomata</taxon>
        <taxon>Hyperoartia</taxon>
        <taxon>Petromyzontiformes</taxon>
        <taxon>Petromyzontidae</taxon>
        <taxon>Petromyzon</taxon>
    </lineage>
</organism>
<keyword evidence="2" id="KW-1133">Transmembrane helix</keyword>
<proteinExistence type="predicted"/>
<keyword evidence="1" id="KW-1015">Disulfide bond</keyword>
<evidence type="ECO:0000256" key="2">
    <source>
        <dbReference type="SAM" id="Phobius"/>
    </source>
</evidence>
<dbReference type="Pfam" id="PF00041">
    <property type="entry name" value="fn3"/>
    <property type="match status" value="3"/>
</dbReference>
<dbReference type="PROSITE" id="PS50853">
    <property type="entry name" value="FN3"/>
    <property type="match status" value="3"/>
</dbReference>
<feature type="signal peptide" evidence="3">
    <location>
        <begin position="1"/>
        <end position="21"/>
    </location>
</feature>
<feature type="domain" description="Fibronectin type-III" evidence="4">
    <location>
        <begin position="25"/>
        <end position="123"/>
    </location>
</feature>
<dbReference type="Ensembl" id="ENSPMAT00000005173.1">
    <property type="protein sequence ID" value="ENSPMAP00000005154.1"/>
    <property type="gene ID" value="ENSPMAG00000004705.1"/>
</dbReference>
<keyword evidence="2" id="KW-0472">Membrane</keyword>
<dbReference type="InterPro" id="IPR013783">
    <property type="entry name" value="Ig-like_fold"/>
</dbReference>
<feature type="chain" id="PRO_5004532491" description="Fibronectin type-III domain-containing protein" evidence="3">
    <location>
        <begin position="22"/>
        <end position="487"/>
    </location>
</feature>
<dbReference type="GeneTree" id="ENSGT00940000159637"/>
<dbReference type="SMART" id="SM00060">
    <property type="entry name" value="FN3"/>
    <property type="match status" value="3"/>
</dbReference>
<dbReference type="SUPFAM" id="SSF49265">
    <property type="entry name" value="Fibronectin type III"/>
    <property type="match status" value="2"/>
</dbReference>
<dbReference type="FunFam" id="2.60.40.10:FF:000551">
    <property type="entry name" value="Protogenin A"/>
    <property type="match status" value="1"/>
</dbReference>
<dbReference type="PANTHER" id="PTHR44170">
    <property type="entry name" value="PROTEIN SIDEKICK"/>
    <property type="match status" value="1"/>
</dbReference>
<accession>S4RIX2</accession>
<dbReference type="AlphaFoldDB" id="S4RIX2"/>
<keyword evidence="2" id="KW-0812">Transmembrane</keyword>
<reference evidence="5" key="1">
    <citation type="submission" date="2025-08" db="UniProtKB">
        <authorList>
            <consortium name="Ensembl"/>
        </authorList>
    </citation>
    <scope>IDENTIFICATION</scope>
</reference>
<reference evidence="5" key="2">
    <citation type="submission" date="2025-09" db="UniProtKB">
        <authorList>
            <consortium name="Ensembl"/>
        </authorList>
    </citation>
    <scope>IDENTIFICATION</scope>
</reference>
<feature type="transmembrane region" description="Helical" evidence="2">
    <location>
        <begin position="458"/>
        <end position="481"/>
    </location>
</feature>
<dbReference type="InterPro" id="IPR003961">
    <property type="entry name" value="FN3_dom"/>
</dbReference>
<dbReference type="Gene3D" id="2.60.40.10">
    <property type="entry name" value="Immunoglobulins"/>
    <property type="match status" value="3"/>
</dbReference>
<feature type="domain" description="Fibronectin type-III" evidence="4">
    <location>
        <begin position="349"/>
        <end position="444"/>
    </location>
</feature>
<name>S4RIX2_PETMA</name>
<protein>
    <recommendedName>
        <fullName evidence="4">Fibronectin type-III domain-containing protein</fullName>
    </recommendedName>
</protein>
<dbReference type="InterPro" id="IPR036116">
    <property type="entry name" value="FN3_sf"/>
</dbReference>
<sequence>LCSGVTWFFLIAVFVLSLCDGVTVPSAAPQLSLSSAGGTDIRVTWLPLERAESRGRVLGYRVEYSAQREETRCHAVEVPGGETQVTLSGLQPSRAYRVRISAATGSGSGEPSPWTLHRTTPHSNRTAQPPVLQLTVESNRTALQISWHLPANHFQIRGYQLYCRQAPAAQELADELEDPGDEPPIDGTDWLIGPISLRRRATHYTISGLKPGVLYEVRLVVHAKHDNAHVVTWRGRTPRLRRASPTVRYLPPAGPPLSPVLRHSSSPPFPFSFPSTHFASFRFIIYSCKIFISILKISALINSYLCSCPKEFLAASRPHWESVARGTRLHFPRSSTHLFSFVPFRPSTPPMDVTLSAVDVRSVRVAWGPPLEPNGPVSEYVLIYSSNASLPREMWTAIRRAGDALSADIVGLESGTLYFFSVGAKTPVGAGPFSTALSVNTLVEPQTSLPLLLNVHSLTGMLVGVCIAFACVSLCVAVLLCRSKHGY</sequence>
<evidence type="ECO:0000256" key="1">
    <source>
        <dbReference type="ARBA" id="ARBA00023157"/>
    </source>
</evidence>
<dbReference type="GO" id="GO:0098609">
    <property type="term" value="P:cell-cell adhesion"/>
    <property type="evidence" value="ECO:0007669"/>
    <property type="project" value="TreeGrafter"/>
</dbReference>
<evidence type="ECO:0000259" key="4">
    <source>
        <dbReference type="PROSITE" id="PS50853"/>
    </source>
</evidence>